<feature type="region of interest" description="Disordered" evidence="1">
    <location>
        <begin position="518"/>
        <end position="547"/>
    </location>
</feature>
<dbReference type="AlphaFoldDB" id="A0A3P8EMM7"/>
<evidence type="ECO:0000256" key="1">
    <source>
        <dbReference type="SAM" id="MobiDB-lite"/>
    </source>
</evidence>
<keyword evidence="3" id="KW-1185">Reference proteome</keyword>
<reference evidence="4" key="2">
    <citation type="submission" date="2019-09" db="UniProtKB">
        <authorList>
            <consortium name="WormBaseParasite"/>
        </authorList>
    </citation>
    <scope>IDENTIFICATION</scope>
</reference>
<reference evidence="2 3" key="1">
    <citation type="submission" date="2018-11" db="EMBL/GenBank/DDBJ databases">
        <authorList>
            <consortium name="Pathogen Informatics"/>
        </authorList>
    </citation>
    <scope>NUCLEOTIDE SEQUENCE [LARGE SCALE GENOMIC DNA]</scope>
</reference>
<accession>A0A3P8EMM7</accession>
<evidence type="ECO:0000313" key="3">
    <source>
        <dbReference type="Proteomes" id="UP000050761"/>
    </source>
</evidence>
<dbReference type="Proteomes" id="UP000050761">
    <property type="component" value="Unassembled WGS sequence"/>
</dbReference>
<evidence type="ECO:0000313" key="2">
    <source>
        <dbReference type="EMBL" id="VDP10303.1"/>
    </source>
</evidence>
<dbReference type="WBParaSite" id="HPBE_0001795301-mRNA-1">
    <property type="protein sequence ID" value="HPBE_0001795301-mRNA-1"/>
    <property type="gene ID" value="HPBE_0001795301"/>
</dbReference>
<name>A0A3P8EMM7_HELPZ</name>
<sequence>MSHKLRNMGLKTKKMDFDVMNRFIGRGEVEMDGVVQFGHLMLCENWELRASVVEVSLTGQPTRGCAAWESSRAEWTSWSERREREVLVAGRFSEMLGRGKSASPPFQAVGFKKQRPSSLPNDGSLLSLVESIGAANRVSPPNGKENVATVEPESAVTGKTDSVKSKRPKPKNGVDMQNNMEELSPFAVLSSDVDPEGNQDSSFISEAFAKAVALNAAYDLLTVRLFMEELIKLEEKSQNKLVVTWESVQERFHRMMSDDECPDEDFDLLSRYQTQMHFFQYSLDEKALEVWTGRKNIVELFSLPEFEGLQCFFGPRVPHKLLVMVDPGMGPENMSVETASVAVGTDDATSATPTPVSDLLDFLYPLADTEKSESTISSDLGEGLPCSLDQLYSCDPPALPPEPSCLPDPCLLFDELAPPRQPNKSITNRFSAPVRDKSTMPDFSRFSYAMEHSEDSTSGSSVVVTESLLDEPLLVDIDSGETSSKKRVSSVQSTVDAYSVVSSKPNLKLSEGNAPLASLEKENETHPSSTSPIDNQRLERPQRVSDNALIVKPSTGATAMKIVECDKPEVLSEPTRRALKPVQQEVCESVGGNGSQPLPRSSAAVTLSKRNDSVSLQTPLIECEHELEADLSSRRSVLEGLVFPEYNDDVVKSLAFIREAVSKIHRENRGTFLRMEDVLKELSETVSAKWVDYVLYFVPDVFVMATKGEVFLAWKHV</sequence>
<organism evidence="2">
    <name type="scientific">Heligmosomoides polygyrus</name>
    <name type="common">Parasitic roundworm</name>
    <dbReference type="NCBI Taxonomy" id="6339"/>
    <lineage>
        <taxon>Eukaryota</taxon>
        <taxon>Metazoa</taxon>
        <taxon>Ecdysozoa</taxon>
        <taxon>Nematoda</taxon>
        <taxon>Chromadorea</taxon>
        <taxon>Rhabditida</taxon>
        <taxon>Rhabditina</taxon>
        <taxon>Rhabditomorpha</taxon>
        <taxon>Strongyloidea</taxon>
        <taxon>Heligmosomidae</taxon>
        <taxon>Heligmosomoides</taxon>
    </lineage>
</organism>
<proteinExistence type="predicted"/>
<evidence type="ECO:0000313" key="4">
    <source>
        <dbReference type="WBParaSite" id="HPBE_0001795301-mRNA-1"/>
    </source>
</evidence>
<dbReference type="OrthoDB" id="5875723at2759"/>
<gene>
    <name evidence="2" type="ORF">HPBE_LOCUS17952</name>
</gene>
<dbReference type="EMBL" id="UZAH01030369">
    <property type="protein sequence ID" value="VDP10303.1"/>
    <property type="molecule type" value="Genomic_DNA"/>
</dbReference>
<protein>
    <submittedName>
        <fullName evidence="4">NARG2_C domain-containing protein</fullName>
    </submittedName>
</protein>
<feature type="region of interest" description="Disordered" evidence="1">
    <location>
        <begin position="137"/>
        <end position="177"/>
    </location>
</feature>